<feature type="compositionally biased region" description="Basic and acidic residues" evidence="1">
    <location>
        <begin position="66"/>
        <end position="75"/>
    </location>
</feature>
<dbReference type="AlphaFoldDB" id="A0A164N3R1"/>
<feature type="compositionally biased region" description="Polar residues" evidence="1">
    <location>
        <begin position="48"/>
        <end position="65"/>
    </location>
</feature>
<evidence type="ECO:0000313" key="3">
    <source>
        <dbReference type="Proteomes" id="UP000076722"/>
    </source>
</evidence>
<gene>
    <name evidence="2" type="ORF">SISNIDRAFT_471076</name>
</gene>
<dbReference type="EMBL" id="KV419452">
    <property type="protein sequence ID" value="KZS87321.1"/>
    <property type="molecule type" value="Genomic_DNA"/>
</dbReference>
<keyword evidence="3" id="KW-1185">Reference proteome</keyword>
<accession>A0A164N3R1</accession>
<feature type="compositionally biased region" description="Basic and acidic residues" evidence="1">
    <location>
        <begin position="107"/>
        <end position="122"/>
    </location>
</feature>
<dbReference type="OrthoDB" id="3224221at2759"/>
<dbReference type="Proteomes" id="UP000076722">
    <property type="component" value="Unassembled WGS sequence"/>
</dbReference>
<name>A0A164N3R1_9AGAM</name>
<evidence type="ECO:0000256" key="1">
    <source>
        <dbReference type="SAM" id="MobiDB-lite"/>
    </source>
</evidence>
<protein>
    <submittedName>
        <fullName evidence="2">Uncharacterized protein</fullName>
    </submittedName>
</protein>
<feature type="region of interest" description="Disordered" evidence="1">
    <location>
        <begin position="222"/>
        <end position="258"/>
    </location>
</feature>
<reference evidence="2 3" key="1">
    <citation type="journal article" date="2016" name="Mol. Biol. Evol.">
        <title>Comparative Genomics of Early-Diverging Mushroom-Forming Fungi Provides Insights into the Origins of Lignocellulose Decay Capabilities.</title>
        <authorList>
            <person name="Nagy L.G."/>
            <person name="Riley R."/>
            <person name="Tritt A."/>
            <person name="Adam C."/>
            <person name="Daum C."/>
            <person name="Floudas D."/>
            <person name="Sun H."/>
            <person name="Yadav J.S."/>
            <person name="Pangilinan J."/>
            <person name="Larsson K.H."/>
            <person name="Matsuura K."/>
            <person name="Barry K."/>
            <person name="Labutti K."/>
            <person name="Kuo R."/>
            <person name="Ohm R.A."/>
            <person name="Bhattacharya S.S."/>
            <person name="Shirouzu T."/>
            <person name="Yoshinaga Y."/>
            <person name="Martin F.M."/>
            <person name="Grigoriev I.V."/>
            <person name="Hibbett D.S."/>
        </authorList>
    </citation>
    <scope>NUCLEOTIDE SEQUENCE [LARGE SCALE GENOMIC DNA]</scope>
    <source>
        <strain evidence="2 3">HHB9708</strain>
    </source>
</reference>
<sequence length="549" mass="63302">MDEPAAFPSPDDLLRRLLRDRGERIRQTAASRLYSFRAKLQEHRHGLQFNTIHTESQTNPASARQNEPRSEDENHPNTYSNPAARQDEYRSEDENRPITYPDPSARQNEHRSADGPRAHASQEEQLSIQDDRMDVDMEDEAGGRSAVSEHGHSISSFPAAQPPPLRTRGERPAEAGRVSTDSLYLHRLLSQMAQAQQKSFERMMETQDKTVDALGTLKDAFLQQNARKRRPDTFRDDDLNSTDSDSDSSANLKMKPTRHKAQQLLLLNRIRWFLASLERRNSDQSNSPDDEATRSISQFPRPSNRLIRRFEEGRHMGPTSENFSIAYQQPPNALWNQRARSIFVSKFIEHFASFGYSTSIIAKRIYVHLRGRRTAFRKAKRNLTEGQAALERAKDRRRARRLDLFWRRVRSASKTPGLHEVAKAVATLGSAGMSSDESDGDNAEGFEVFKIHPRLDRAAWLTRILRGLDKLHFNRRQTGSHFGGKTQGRLPHVRRISNIYSRAPPVPGLRQNWYDVYFLGRLSPVEREELRIKEPREILIAPEYERYFF</sequence>
<dbReference type="STRING" id="1314777.A0A164N3R1"/>
<feature type="compositionally biased region" description="Basic and acidic residues" evidence="1">
    <location>
        <begin position="85"/>
        <end position="96"/>
    </location>
</feature>
<organism evidence="2 3">
    <name type="scientific">Sistotremastrum niveocremeum HHB9708</name>
    <dbReference type="NCBI Taxonomy" id="1314777"/>
    <lineage>
        <taxon>Eukaryota</taxon>
        <taxon>Fungi</taxon>
        <taxon>Dikarya</taxon>
        <taxon>Basidiomycota</taxon>
        <taxon>Agaricomycotina</taxon>
        <taxon>Agaricomycetes</taxon>
        <taxon>Sistotremastrales</taxon>
        <taxon>Sistotremastraceae</taxon>
        <taxon>Sertulicium</taxon>
        <taxon>Sertulicium niveocremeum</taxon>
    </lineage>
</organism>
<evidence type="ECO:0000313" key="2">
    <source>
        <dbReference type="EMBL" id="KZS87321.1"/>
    </source>
</evidence>
<feature type="region of interest" description="Disordered" evidence="1">
    <location>
        <begin position="45"/>
        <end position="177"/>
    </location>
</feature>
<proteinExistence type="predicted"/>